<dbReference type="InterPro" id="IPR050892">
    <property type="entry name" value="ADP-ribose_metab_enzymes"/>
</dbReference>
<evidence type="ECO:0000259" key="3">
    <source>
        <dbReference type="Pfam" id="PF04457"/>
    </source>
</evidence>
<dbReference type="GO" id="GO:0140291">
    <property type="term" value="P:peptidyl-glutamate ADP-deribosylation"/>
    <property type="evidence" value="ECO:0007669"/>
    <property type="project" value="TreeGrafter"/>
</dbReference>
<proteinExistence type="inferred from homology"/>
<dbReference type="PANTHER" id="PTHR12521">
    <property type="entry name" value="PROTEIN C6ORF130"/>
    <property type="match status" value="1"/>
</dbReference>
<dbReference type="SUPFAM" id="SSF55331">
    <property type="entry name" value="Tautomerase/MIF"/>
    <property type="match status" value="1"/>
</dbReference>
<dbReference type="InterPro" id="IPR001398">
    <property type="entry name" value="Macrophage_inhib_fac"/>
</dbReference>
<evidence type="ECO:0000256" key="2">
    <source>
        <dbReference type="SAM" id="MobiDB-lite"/>
    </source>
</evidence>
<organism evidence="4 5">
    <name type="scientific">Aspergillus violaceofuscus (strain CBS 115571)</name>
    <dbReference type="NCBI Taxonomy" id="1450538"/>
    <lineage>
        <taxon>Eukaryota</taxon>
        <taxon>Fungi</taxon>
        <taxon>Dikarya</taxon>
        <taxon>Ascomycota</taxon>
        <taxon>Pezizomycotina</taxon>
        <taxon>Eurotiomycetes</taxon>
        <taxon>Eurotiomycetidae</taxon>
        <taxon>Eurotiales</taxon>
        <taxon>Aspergillaceae</taxon>
        <taxon>Aspergillus</taxon>
    </lineage>
</organism>
<evidence type="ECO:0000313" key="4">
    <source>
        <dbReference type="EMBL" id="PYI23804.1"/>
    </source>
</evidence>
<gene>
    <name evidence="4" type="ORF">BO99DRAFT_408927</name>
</gene>
<dbReference type="AlphaFoldDB" id="A0A2V5HNY1"/>
<dbReference type="Gene3D" id="3.30.429.10">
    <property type="entry name" value="Macrophage Migration Inhibitory Factor"/>
    <property type="match status" value="1"/>
</dbReference>
<comment type="similarity">
    <text evidence="1">Belongs to the MIF family.</text>
</comment>
<keyword evidence="5" id="KW-1185">Reference proteome</keyword>
<protein>
    <recommendedName>
        <fullName evidence="3">MJ1316 RNA cyclic group end recognition domain-containing protein</fullName>
    </recommendedName>
</protein>
<dbReference type="Pfam" id="PF04457">
    <property type="entry name" value="MJ1316"/>
    <property type="match status" value="1"/>
</dbReference>
<feature type="compositionally biased region" description="Basic and acidic residues" evidence="2">
    <location>
        <begin position="456"/>
        <end position="468"/>
    </location>
</feature>
<feature type="domain" description="MJ1316 RNA cyclic group end recognition" evidence="3">
    <location>
        <begin position="67"/>
        <end position="134"/>
    </location>
</feature>
<feature type="compositionally biased region" description="Basic residues" evidence="2">
    <location>
        <begin position="469"/>
        <end position="479"/>
    </location>
</feature>
<dbReference type="InterPro" id="IPR043472">
    <property type="entry name" value="Macro_dom-like"/>
</dbReference>
<dbReference type="Gene3D" id="3.40.220.10">
    <property type="entry name" value="Leucine Aminopeptidase, subunit E, domain 1"/>
    <property type="match status" value="1"/>
</dbReference>
<dbReference type="InterPro" id="IPR040459">
    <property type="entry name" value="MJ1316"/>
</dbReference>
<dbReference type="EMBL" id="KZ825104">
    <property type="protein sequence ID" value="PYI23804.1"/>
    <property type="molecule type" value="Genomic_DNA"/>
</dbReference>
<accession>A0A2V5HNY1</accession>
<evidence type="ECO:0000313" key="5">
    <source>
        <dbReference type="Proteomes" id="UP000249829"/>
    </source>
</evidence>
<dbReference type="PANTHER" id="PTHR12521:SF0">
    <property type="entry name" value="ADP-RIBOSE GLYCOHYDROLASE OARD1"/>
    <property type="match status" value="1"/>
</dbReference>
<dbReference type="Pfam" id="PF01187">
    <property type="entry name" value="MIF"/>
    <property type="match status" value="1"/>
</dbReference>
<name>A0A2V5HNY1_ASPV1</name>
<reference evidence="4 5" key="1">
    <citation type="submission" date="2018-02" db="EMBL/GenBank/DDBJ databases">
        <title>The genomes of Aspergillus section Nigri reveals drivers in fungal speciation.</title>
        <authorList>
            <consortium name="DOE Joint Genome Institute"/>
            <person name="Vesth T.C."/>
            <person name="Nybo J."/>
            <person name="Theobald S."/>
            <person name="Brandl J."/>
            <person name="Frisvad J.C."/>
            <person name="Nielsen K.F."/>
            <person name="Lyhne E.K."/>
            <person name="Kogle M.E."/>
            <person name="Kuo A."/>
            <person name="Riley R."/>
            <person name="Clum A."/>
            <person name="Nolan M."/>
            <person name="Lipzen A."/>
            <person name="Salamov A."/>
            <person name="Henrissat B."/>
            <person name="Wiebenga A."/>
            <person name="De vries R.P."/>
            <person name="Grigoriev I.V."/>
            <person name="Mortensen U.H."/>
            <person name="Andersen M.R."/>
            <person name="Baker S.E."/>
        </authorList>
    </citation>
    <scope>NUCLEOTIDE SEQUENCE [LARGE SCALE GENOMIC DNA]</scope>
    <source>
        <strain evidence="4 5">CBS 115571</strain>
    </source>
</reference>
<evidence type="ECO:0000256" key="1">
    <source>
        <dbReference type="ARBA" id="ARBA00005851"/>
    </source>
</evidence>
<feature type="region of interest" description="Disordered" evidence="2">
    <location>
        <begin position="1"/>
        <end position="40"/>
    </location>
</feature>
<dbReference type="OMA" id="IHACNCR"/>
<dbReference type="Proteomes" id="UP000249829">
    <property type="component" value="Unassembled WGS sequence"/>
</dbReference>
<feature type="region of interest" description="Disordered" evidence="2">
    <location>
        <begin position="444"/>
        <end position="502"/>
    </location>
</feature>
<dbReference type="InterPro" id="IPR014347">
    <property type="entry name" value="Tautomerase/MIF_sf"/>
</dbReference>
<dbReference type="SUPFAM" id="SSF52949">
    <property type="entry name" value="Macro domain-like"/>
    <property type="match status" value="1"/>
</dbReference>
<sequence>MALPAPEQFSQVLPTMDIPPSLPSLSKERSSSSRRSSPERVATLILQEKPIHARQIPKKPATVENRLRPAADVINRIIWDPDYDSDDFVIVYEDRFEGRLEASFNTWKRETTHDEFIPQHRILHIKRRSDGEIKYPKVDAHRKPPSLFATMTPRRRRFEFSFRKRHSGPSTSSSSISPTIPVLQSPMAFQALGARTISEATLKQKNKLDRAPVRPSMFLEEKDDDEHPMYPIKPGAPADVKPTHLERKSIEGESVLRPKSQYFEEMFNIRGLVTSPRTQITHESVTVVEVKINTRVKDDDTLASTISSKMAQILEKPEVFIMTTIQQDACVYFGNSNTPAYLMKVFALPVLIAPIMNLRSTILIQIELQKILSIAPNRGIILYIPMPEENLATNGMTVMGQLANLERGTGIFRTISRTVSRKLKSGSTQSAPISVATTSSWNFSDKKSPASMTENQSHESEASKEGKKFKFKSRSRSTTKARSSLSSAVREDADQPEPVDNVHDRSHLYIPTIQLRDMEPEYGQGRILEIEGNLFDAPDGAALIHSCNCQGAWGKGIAKQFRDKYPNAYFAYRTHCQDYNALNTEVVVTGETGPRRVRLPEGTALVIPPQHGDYEPSGGHQHWIICLFTSFSYGTATSPVDILLGNTELAVADLKKQVEELRAEGIDLGRLWSCRFNSGLFGVDWAHSRDILVRSGLEVTVVSPPRA</sequence>